<dbReference type="EMBL" id="CP036265">
    <property type="protein sequence ID" value="QDT16093.1"/>
    <property type="molecule type" value="Genomic_DNA"/>
</dbReference>
<protein>
    <recommendedName>
        <fullName evidence="4">DUF4058 domain-containing protein</fullName>
    </recommendedName>
</protein>
<evidence type="ECO:0000313" key="3">
    <source>
        <dbReference type="Proteomes" id="UP000318741"/>
    </source>
</evidence>
<evidence type="ECO:0000256" key="1">
    <source>
        <dbReference type="SAM" id="MobiDB-lite"/>
    </source>
</evidence>
<gene>
    <name evidence="2" type="ORF">CA12_21910</name>
</gene>
<accession>A0A517P9P1</accession>
<dbReference type="OrthoDB" id="272536at2"/>
<feature type="region of interest" description="Disordered" evidence="1">
    <location>
        <begin position="262"/>
        <end position="284"/>
    </location>
</feature>
<dbReference type="RefSeq" id="WP_145358968.1">
    <property type="nucleotide sequence ID" value="NZ_CP036265.1"/>
</dbReference>
<keyword evidence="3" id="KW-1185">Reference proteome</keyword>
<sequence length="284" mass="31444">MPSPFPGVDPFLEGHGLWREFHNAFIVAAQERILEALPEKYDCPMEVELFLRERSAEERIGVGRADWAVGQPRTTPNRPPEAGSGNAVGTVAPSMRSVLPPAVDEEYRNLLHITDRSGERLVCVVELLSPSNKSGGDRTQYLNKRRQIERSDAHLVEIDLLRGGRRLPIGDEVPLPFVVLVGRADERPEVDLWTFGLRDSLPVIPIPLADDDPPLPLPLAEVFDRTYDRGRYSRRAYRFAPDPPLSAEDAAWAAAVLTDAGVPLPPGFPPDQRPDDGRPSSAND</sequence>
<name>A0A517P9P1_9PLAN</name>
<dbReference type="InterPro" id="IPR025132">
    <property type="entry name" value="DUF4058"/>
</dbReference>
<dbReference type="KEGG" id="acaf:CA12_21910"/>
<dbReference type="Proteomes" id="UP000318741">
    <property type="component" value="Chromosome"/>
</dbReference>
<proteinExistence type="predicted"/>
<dbReference type="Pfam" id="PF13267">
    <property type="entry name" value="DUF4058"/>
    <property type="match status" value="1"/>
</dbReference>
<feature type="region of interest" description="Disordered" evidence="1">
    <location>
        <begin position="65"/>
        <end position="91"/>
    </location>
</feature>
<dbReference type="AlphaFoldDB" id="A0A517P9P1"/>
<evidence type="ECO:0000313" key="2">
    <source>
        <dbReference type="EMBL" id="QDT16093.1"/>
    </source>
</evidence>
<evidence type="ECO:0008006" key="4">
    <source>
        <dbReference type="Google" id="ProtNLM"/>
    </source>
</evidence>
<organism evidence="2 3">
    <name type="scientific">Alienimonas californiensis</name>
    <dbReference type="NCBI Taxonomy" id="2527989"/>
    <lineage>
        <taxon>Bacteria</taxon>
        <taxon>Pseudomonadati</taxon>
        <taxon>Planctomycetota</taxon>
        <taxon>Planctomycetia</taxon>
        <taxon>Planctomycetales</taxon>
        <taxon>Planctomycetaceae</taxon>
        <taxon>Alienimonas</taxon>
    </lineage>
</organism>
<reference evidence="2 3" key="1">
    <citation type="submission" date="2019-02" db="EMBL/GenBank/DDBJ databases">
        <title>Deep-cultivation of Planctomycetes and their phenomic and genomic characterization uncovers novel biology.</title>
        <authorList>
            <person name="Wiegand S."/>
            <person name="Jogler M."/>
            <person name="Boedeker C."/>
            <person name="Pinto D."/>
            <person name="Vollmers J."/>
            <person name="Rivas-Marin E."/>
            <person name="Kohn T."/>
            <person name="Peeters S.H."/>
            <person name="Heuer A."/>
            <person name="Rast P."/>
            <person name="Oberbeckmann S."/>
            <person name="Bunk B."/>
            <person name="Jeske O."/>
            <person name="Meyerdierks A."/>
            <person name="Storesund J.E."/>
            <person name="Kallscheuer N."/>
            <person name="Luecker S."/>
            <person name="Lage O.M."/>
            <person name="Pohl T."/>
            <person name="Merkel B.J."/>
            <person name="Hornburger P."/>
            <person name="Mueller R.-W."/>
            <person name="Bruemmer F."/>
            <person name="Labrenz M."/>
            <person name="Spormann A.M."/>
            <person name="Op den Camp H."/>
            <person name="Overmann J."/>
            <person name="Amann R."/>
            <person name="Jetten M.S.M."/>
            <person name="Mascher T."/>
            <person name="Medema M.H."/>
            <person name="Devos D.P."/>
            <person name="Kaster A.-K."/>
            <person name="Ovreas L."/>
            <person name="Rohde M."/>
            <person name="Galperin M.Y."/>
            <person name="Jogler C."/>
        </authorList>
    </citation>
    <scope>NUCLEOTIDE SEQUENCE [LARGE SCALE GENOMIC DNA]</scope>
    <source>
        <strain evidence="2 3">CA12</strain>
    </source>
</reference>